<comment type="caution">
    <text evidence="1">The sequence shown here is derived from an EMBL/GenBank/DDBJ whole genome shotgun (WGS) entry which is preliminary data.</text>
</comment>
<feature type="non-terminal residue" evidence="1">
    <location>
        <position position="1"/>
    </location>
</feature>
<dbReference type="EMBL" id="ASHM01131613">
    <property type="protein sequence ID" value="PNX59338.1"/>
    <property type="molecule type" value="Genomic_DNA"/>
</dbReference>
<proteinExistence type="predicted"/>
<reference evidence="1 2" key="2">
    <citation type="journal article" date="2017" name="Front. Plant Sci.">
        <title>Gene Classification and Mining of Molecular Markers Useful in Red Clover (Trifolium pratense) Breeding.</title>
        <authorList>
            <person name="Istvanek J."/>
            <person name="Dluhosova J."/>
            <person name="Dluhos P."/>
            <person name="Patkova L."/>
            <person name="Nedelnik J."/>
            <person name="Repkova J."/>
        </authorList>
    </citation>
    <scope>NUCLEOTIDE SEQUENCE [LARGE SCALE GENOMIC DNA]</scope>
    <source>
        <strain evidence="2">cv. Tatra</strain>
        <tissue evidence="1">Young leaves</tissue>
    </source>
</reference>
<protein>
    <submittedName>
        <fullName evidence="1">Uncharacterized protein</fullName>
    </submittedName>
</protein>
<reference evidence="1 2" key="1">
    <citation type="journal article" date="2014" name="Am. J. Bot.">
        <title>Genome assembly and annotation for red clover (Trifolium pratense; Fabaceae).</title>
        <authorList>
            <person name="Istvanek J."/>
            <person name="Jaros M."/>
            <person name="Krenek A."/>
            <person name="Repkova J."/>
        </authorList>
    </citation>
    <scope>NUCLEOTIDE SEQUENCE [LARGE SCALE GENOMIC DNA]</scope>
    <source>
        <strain evidence="2">cv. Tatra</strain>
        <tissue evidence="1">Young leaves</tissue>
    </source>
</reference>
<organism evidence="1 2">
    <name type="scientific">Trifolium pratense</name>
    <name type="common">Red clover</name>
    <dbReference type="NCBI Taxonomy" id="57577"/>
    <lineage>
        <taxon>Eukaryota</taxon>
        <taxon>Viridiplantae</taxon>
        <taxon>Streptophyta</taxon>
        <taxon>Embryophyta</taxon>
        <taxon>Tracheophyta</taxon>
        <taxon>Spermatophyta</taxon>
        <taxon>Magnoliopsida</taxon>
        <taxon>eudicotyledons</taxon>
        <taxon>Gunneridae</taxon>
        <taxon>Pentapetalae</taxon>
        <taxon>rosids</taxon>
        <taxon>fabids</taxon>
        <taxon>Fabales</taxon>
        <taxon>Fabaceae</taxon>
        <taxon>Papilionoideae</taxon>
        <taxon>50 kb inversion clade</taxon>
        <taxon>NPAAA clade</taxon>
        <taxon>Hologalegina</taxon>
        <taxon>IRL clade</taxon>
        <taxon>Trifolieae</taxon>
        <taxon>Trifolium</taxon>
    </lineage>
</organism>
<accession>A0A2K3JZ97</accession>
<dbReference type="Proteomes" id="UP000236291">
    <property type="component" value="Unassembled WGS sequence"/>
</dbReference>
<gene>
    <name evidence="1" type="ORF">L195_g059640</name>
</gene>
<dbReference type="AlphaFoldDB" id="A0A2K3JZ97"/>
<sequence length="75" mass="8211">KGKNVINSATIVPTMRSSVARHRGTMKPVEESRKSGEDLISYHDTIHRGHDEAKLHAVVAMMMGAMDAQKSPKPS</sequence>
<evidence type="ECO:0000313" key="1">
    <source>
        <dbReference type="EMBL" id="PNX59338.1"/>
    </source>
</evidence>
<name>A0A2K3JZ97_TRIPR</name>
<evidence type="ECO:0000313" key="2">
    <source>
        <dbReference type="Proteomes" id="UP000236291"/>
    </source>
</evidence>